<proteinExistence type="predicted"/>
<dbReference type="Proteomes" id="UP000646548">
    <property type="component" value="Unassembled WGS sequence"/>
</dbReference>
<sequence length="116" mass="13742">MLHWSGKIESLNVNKIMCFDKNFIQTYLLGKNASLPKHRYNRAIHEKMFSALSILQTERTLITDIGEEKTNIIFYCTVLKREWERLSTVVSRYSQHYVPCHLHQAGERRTSNRPFL</sequence>
<accession>A0A834F8B4</accession>
<organism evidence="1 2">
    <name type="scientific">Oryzias melastigma</name>
    <name type="common">Marine medaka</name>
    <dbReference type="NCBI Taxonomy" id="30732"/>
    <lineage>
        <taxon>Eukaryota</taxon>
        <taxon>Metazoa</taxon>
        <taxon>Chordata</taxon>
        <taxon>Craniata</taxon>
        <taxon>Vertebrata</taxon>
        <taxon>Euteleostomi</taxon>
        <taxon>Actinopterygii</taxon>
        <taxon>Neopterygii</taxon>
        <taxon>Teleostei</taxon>
        <taxon>Neoteleostei</taxon>
        <taxon>Acanthomorphata</taxon>
        <taxon>Ovalentaria</taxon>
        <taxon>Atherinomorphae</taxon>
        <taxon>Beloniformes</taxon>
        <taxon>Adrianichthyidae</taxon>
        <taxon>Oryziinae</taxon>
        <taxon>Oryzias</taxon>
    </lineage>
</organism>
<evidence type="ECO:0000313" key="1">
    <source>
        <dbReference type="EMBL" id="KAF6721892.1"/>
    </source>
</evidence>
<dbReference type="EMBL" id="WKFB01000478">
    <property type="protein sequence ID" value="KAF6721892.1"/>
    <property type="molecule type" value="Genomic_DNA"/>
</dbReference>
<protein>
    <submittedName>
        <fullName evidence="1">Uncharacterized protein</fullName>
    </submittedName>
</protein>
<comment type="caution">
    <text evidence="1">The sequence shown here is derived from an EMBL/GenBank/DDBJ whole genome shotgun (WGS) entry which is preliminary data.</text>
</comment>
<gene>
    <name evidence="1" type="ORF">FQA47_007026</name>
</gene>
<name>A0A834F8B4_ORYME</name>
<dbReference type="AlphaFoldDB" id="A0A834F8B4"/>
<evidence type="ECO:0000313" key="2">
    <source>
        <dbReference type="Proteomes" id="UP000646548"/>
    </source>
</evidence>
<reference evidence="1" key="1">
    <citation type="journal article" name="BMC Genomics">
        <title>Long-read sequencing and de novo genome assembly of marine medaka (Oryzias melastigma).</title>
        <authorList>
            <person name="Liang P."/>
            <person name="Saqib H.S.A."/>
            <person name="Ni X."/>
            <person name="Shen Y."/>
        </authorList>
    </citation>
    <scope>NUCLEOTIDE SEQUENCE</scope>
    <source>
        <strain evidence="1">Bigg-433</strain>
    </source>
</reference>